<dbReference type="Gene3D" id="3.40.50.10540">
    <property type="entry name" value="Crotonobetainyl-coa:carnitine coa-transferase, domain 1"/>
    <property type="match status" value="1"/>
</dbReference>
<dbReference type="GO" id="GO:0008410">
    <property type="term" value="F:CoA-transferase activity"/>
    <property type="evidence" value="ECO:0007669"/>
    <property type="project" value="TreeGrafter"/>
</dbReference>
<feature type="non-terminal residue" evidence="2">
    <location>
        <position position="1"/>
    </location>
</feature>
<dbReference type="InterPro" id="IPR044855">
    <property type="entry name" value="CoA-Trfase_III_dom3_sf"/>
</dbReference>
<keyword evidence="1" id="KW-0808">Transferase</keyword>
<name>A0A381PDT4_9ZZZZ</name>
<protein>
    <recommendedName>
        <fullName evidence="3">CoA transferase</fullName>
    </recommendedName>
</protein>
<evidence type="ECO:0008006" key="3">
    <source>
        <dbReference type="Google" id="ProtNLM"/>
    </source>
</evidence>
<proteinExistence type="predicted"/>
<dbReference type="InterPro" id="IPR003673">
    <property type="entry name" value="CoA-Trfase_fam_III"/>
</dbReference>
<evidence type="ECO:0000313" key="2">
    <source>
        <dbReference type="EMBL" id="SUZ65100.1"/>
    </source>
</evidence>
<dbReference type="Pfam" id="PF02515">
    <property type="entry name" value="CoA_transf_3"/>
    <property type="match status" value="1"/>
</dbReference>
<gene>
    <name evidence="2" type="ORF">METZ01_LOCUS17954</name>
</gene>
<evidence type="ECO:0000256" key="1">
    <source>
        <dbReference type="ARBA" id="ARBA00022679"/>
    </source>
</evidence>
<dbReference type="PANTHER" id="PTHR48207">
    <property type="entry name" value="SUCCINATE--HYDROXYMETHYLGLUTARATE COA-TRANSFERASE"/>
    <property type="match status" value="1"/>
</dbReference>
<reference evidence="2" key="1">
    <citation type="submission" date="2018-05" db="EMBL/GenBank/DDBJ databases">
        <authorList>
            <person name="Lanie J.A."/>
            <person name="Ng W.-L."/>
            <person name="Kazmierczak K.M."/>
            <person name="Andrzejewski T.M."/>
            <person name="Davidsen T.M."/>
            <person name="Wayne K.J."/>
            <person name="Tettelin H."/>
            <person name="Glass J.I."/>
            <person name="Rusch D."/>
            <person name="Podicherti R."/>
            <person name="Tsui H.-C.T."/>
            <person name="Winkler M.E."/>
        </authorList>
    </citation>
    <scope>NUCLEOTIDE SEQUENCE</scope>
</reference>
<dbReference type="PANTHER" id="PTHR48207:SF3">
    <property type="entry name" value="SUCCINATE--HYDROXYMETHYLGLUTARATE COA-TRANSFERASE"/>
    <property type="match status" value="1"/>
</dbReference>
<sequence>VVDVSQNLAGPYCTQILADLGAEVIKVEPPTGDASRAWAPPLWGGRSPMFLSVNRGKRSIQIDLKSEEGKDLLWRLIDGADVFVQAFRSGVIERLGFDYESVRKRRPAMIYVSVTAYGPTGPLKDQPGYDPLMQAYSGIMSITGHDVPARVGASVVDFGTGMWGAMGVLSALHKRNATGEGSHVTTALLDTALGLVSYHLTSHIATGEIPKPMGSGFPMISPYRAFPTSDGALVIAAGNDATFQRLCEALGLPLLPTDSRFVSNPTRVEHRDALFDLLAEVIRPYTTKDLGRLLQDHSVPCSPIQDMADVVRDEQVEASGMLPRVDHPEIPDYRDIAMPLRWDGDRPETTRIPPGPGEHTREILSELGYEDGEIATLVADGIVLESPGSR</sequence>
<dbReference type="EMBL" id="UINC01000950">
    <property type="protein sequence ID" value="SUZ65100.1"/>
    <property type="molecule type" value="Genomic_DNA"/>
</dbReference>
<organism evidence="2">
    <name type="scientific">marine metagenome</name>
    <dbReference type="NCBI Taxonomy" id="408172"/>
    <lineage>
        <taxon>unclassified sequences</taxon>
        <taxon>metagenomes</taxon>
        <taxon>ecological metagenomes</taxon>
    </lineage>
</organism>
<dbReference type="InterPro" id="IPR023606">
    <property type="entry name" value="CoA-Trfase_III_dom_1_sf"/>
</dbReference>
<dbReference type="InterPro" id="IPR050483">
    <property type="entry name" value="CoA-transferase_III_domain"/>
</dbReference>
<accession>A0A381PDT4</accession>
<dbReference type="Gene3D" id="3.30.1540.10">
    <property type="entry name" value="formyl-coa transferase, domain 3"/>
    <property type="match status" value="1"/>
</dbReference>
<dbReference type="SUPFAM" id="SSF89796">
    <property type="entry name" value="CoA-transferase family III (CaiB/BaiF)"/>
    <property type="match status" value="1"/>
</dbReference>
<dbReference type="AlphaFoldDB" id="A0A381PDT4"/>